<keyword evidence="3" id="KW-1133">Transmembrane helix</keyword>
<gene>
    <name evidence="7" type="ORF">SAMN05444377_104157</name>
</gene>
<evidence type="ECO:0000259" key="6">
    <source>
        <dbReference type="Pfam" id="PF04357"/>
    </source>
</evidence>
<dbReference type="InterPro" id="IPR052894">
    <property type="entry name" value="AsmA-related"/>
</dbReference>
<feature type="region of interest" description="Disordered" evidence="5">
    <location>
        <begin position="1466"/>
        <end position="1509"/>
    </location>
</feature>
<evidence type="ECO:0000256" key="2">
    <source>
        <dbReference type="ARBA" id="ARBA00022692"/>
    </source>
</evidence>
<dbReference type="InterPro" id="IPR007452">
    <property type="entry name" value="TamB_C"/>
</dbReference>
<sequence length="1509" mass="170849">MEEKKTNTRRKKIRKIVLRTLLALLLLLIFAAIALSLPVVQTRIAQYFTEQINRDYGTNIQVNRVEITVFGGVQLKEVIVRDTTQDTLIFAQRIRTTLSDVKSLMDGNLYFGKMEVDQLLLDVKTPKGKRDTNLDDFVAAFDDGKPSSGKFRMVAEAITLKNSTFRMTDYNRKVPKDVDFTRINAVLSDFKIKGPNVYTHVDRMAFHDHRGLDVTQMETQFTYTKQNIRLEKTDLKTAESHFKGDIILRYERKDFADFNNKVRFDINTQLASIATNDIRFFYSEMGKNNRINFSGKLDGTLNNFTARRLVLRDLLNSEIVGTVNFRNLFATRNEGDFYMKGKFKKVSSNYDDLTALLPNVLGKKLPSSLQKLGQFQLDGTAEITPKTIEADFNLVTLLGQLSSNLTMSNIDHIDNASYSGVLAMNQFDLGRFLGRSDLGKVSLNVTVDGKGFIEKYLDIRFSGGVQSMEYNGYTYQNILANGNFKKPYFKGKINVNDPNLFFDFDGIVDLSKKENVYDFHARVDYANLKRLNFSKDDVAVFRGDIVTKITGSSIDTMKGDLVLTNASYINRKDQYFFDYLTLNSSFNSENEHVVTLYSPNEINGKIQGKFEFAQIAKMVENSLGSLYANYRPNTLKKGQYVKFDFVEFHKIIEIINPEISFSEDARLSGVIRSDENDFKMDLTSKTVDVFGNHLDNFLLEIDNKNPLYNTYVQLDSLKTKYYKIRDFSLINTTAKDTLAFRTEFKGGEKGNDFYNLNLYHTIDAQKNNVIGFRKSEVMFKDYLWYINSNDDEKNRIVFDKNLNNFRFDDLLISHENEFMSLSGSINDAQKSKDLQLTFHDVNLNKITPDVPQFVFEGKVNGAVNIKQKDAVYQPTAQVAIDELLVNENVLGDLNLQIKGNEDFSRFDIHSTIENELFRSFTADGNLRTQAGETFVDLDLNFQKFNLGVLDHLGGDVLTKIRGFVSGNARIDGNINNVDYNGRLFVDEAGVTIPYLNVDYEMQPNSIVDVTQDRFIIQRTRILDSKYNTEGTLQGFVRHKQFGNWELDLNIASNRILALDTQDKEDAAYFGTAFIDGSATIKGPTDGLEIDVVATSQKGTDIKIPINDADAVSENNYIHFLTRQEKNGETPRDAEFIRNYNGLQMNFEFNITPVANIEVILNRESKHGMRGTGVGTLFMNINTLGKFEMTGDFQVWDGYYNFKYGGLIDKKFKVKRFGSIVWEGNPYRAQLNLEAVSQNITANPAVLVENASFNRKIPVDVVISLKGTVLAPEPDFAINFPNVSSVMRSEIETKLSDRDTRQTQALYLLSTGGFLSPEGLSQSQITNSFYEKAGALFGDLFNDKEGKFILDVTYSQADRTALTPTDGRLVANITTQINDRITINGRVGVPTGGVSQTAIVGNFEALYRVNEDGTLNLRVFNRENDINYIGQGVGYTQGAGVSYEVDFDTFNELIKKIFGKKAVQVESASHDLPSDSGHLPDYIDMETGKEKKEKSQESPKPNQEAVPHDD</sequence>
<organism evidence="7 8">
    <name type="scientific">Flavobacterium fontis</name>
    <dbReference type="NCBI Taxonomy" id="1124188"/>
    <lineage>
        <taxon>Bacteria</taxon>
        <taxon>Pseudomonadati</taxon>
        <taxon>Bacteroidota</taxon>
        <taxon>Flavobacteriia</taxon>
        <taxon>Flavobacteriales</taxon>
        <taxon>Flavobacteriaceae</taxon>
        <taxon>Flavobacterium</taxon>
    </lineage>
</organism>
<feature type="compositionally biased region" description="Basic and acidic residues" evidence="5">
    <location>
        <begin position="1485"/>
        <end position="1496"/>
    </location>
</feature>
<dbReference type="PANTHER" id="PTHR30441">
    <property type="entry name" value="DUF748 DOMAIN-CONTAINING PROTEIN"/>
    <property type="match status" value="1"/>
</dbReference>
<feature type="domain" description="Translocation and assembly module TamB C-terminal" evidence="6">
    <location>
        <begin position="1023"/>
        <end position="1446"/>
    </location>
</feature>
<evidence type="ECO:0000313" key="8">
    <source>
        <dbReference type="Proteomes" id="UP000184147"/>
    </source>
</evidence>
<dbReference type="Proteomes" id="UP000184147">
    <property type="component" value="Unassembled WGS sequence"/>
</dbReference>
<name>A0A1M4ZG58_9FLAO</name>
<evidence type="ECO:0000313" key="7">
    <source>
        <dbReference type="EMBL" id="SHF16566.1"/>
    </source>
</evidence>
<comment type="subcellular location">
    <subcellularLocation>
        <location evidence="1">Membrane</location>
        <topology evidence="1">Single-pass membrane protein</topology>
    </subcellularLocation>
</comment>
<keyword evidence="2" id="KW-0812">Transmembrane</keyword>
<dbReference type="GO" id="GO:0090313">
    <property type="term" value="P:regulation of protein targeting to membrane"/>
    <property type="evidence" value="ECO:0007669"/>
    <property type="project" value="TreeGrafter"/>
</dbReference>
<reference evidence="7 8" key="1">
    <citation type="submission" date="2016-11" db="EMBL/GenBank/DDBJ databases">
        <authorList>
            <person name="Jaros S."/>
            <person name="Januszkiewicz K."/>
            <person name="Wedrychowicz H."/>
        </authorList>
    </citation>
    <scope>NUCLEOTIDE SEQUENCE [LARGE SCALE GENOMIC DNA]</scope>
    <source>
        <strain evidence="7 8">DSM 25660</strain>
    </source>
</reference>
<dbReference type="GO" id="GO:0009306">
    <property type="term" value="P:protein secretion"/>
    <property type="evidence" value="ECO:0007669"/>
    <property type="project" value="InterPro"/>
</dbReference>
<evidence type="ECO:0000256" key="3">
    <source>
        <dbReference type="ARBA" id="ARBA00022989"/>
    </source>
</evidence>
<dbReference type="RefSeq" id="WP_143161719.1">
    <property type="nucleotide sequence ID" value="NZ_FQVQ01000004.1"/>
</dbReference>
<accession>A0A1M4ZG58</accession>
<evidence type="ECO:0000256" key="5">
    <source>
        <dbReference type="SAM" id="MobiDB-lite"/>
    </source>
</evidence>
<dbReference type="OrthoDB" id="680700at2"/>
<evidence type="ECO:0000256" key="4">
    <source>
        <dbReference type="ARBA" id="ARBA00023136"/>
    </source>
</evidence>
<dbReference type="Pfam" id="PF04357">
    <property type="entry name" value="TamB"/>
    <property type="match status" value="1"/>
</dbReference>
<dbReference type="PANTHER" id="PTHR30441:SF4">
    <property type="entry name" value="PROTEIN ASMA"/>
    <property type="match status" value="1"/>
</dbReference>
<dbReference type="GO" id="GO:0005886">
    <property type="term" value="C:plasma membrane"/>
    <property type="evidence" value="ECO:0007669"/>
    <property type="project" value="InterPro"/>
</dbReference>
<keyword evidence="8" id="KW-1185">Reference proteome</keyword>
<keyword evidence="4" id="KW-0472">Membrane</keyword>
<dbReference type="STRING" id="1124188.SAMN05444377_104157"/>
<protein>
    <recommendedName>
        <fullName evidence="6">Translocation and assembly module TamB C-terminal domain-containing protein</fullName>
    </recommendedName>
</protein>
<proteinExistence type="predicted"/>
<dbReference type="EMBL" id="FQVQ01000004">
    <property type="protein sequence ID" value="SHF16566.1"/>
    <property type="molecule type" value="Genomic_DNA"/>
</dbReference>
<evidence type="ECO:0000256" key="1">
    <source>
        <dbReference type="ARBA" id="ARBA00004167"/>
    </source>
</evidence>